<dbReference type="Proteomes" id="UP001439008">
    <property type="component" value="Unassembled WGS sequence"/>
</dbReference>
<gene>
    <name evidence="1" type="ORF">MHBO_001627</name>
</gene>
<dbReference type="EMBL" id="JBDODL010000429">
    <property type="protein sequence ID" value="MES1919875.1"/>
    <property type="molecule type" value="Genomic_DNA"/>
</dbReference>
<evidence type="ECO:0000313" key="1">
    <source>
        <dbReference type="EMBL" id="MES1919875.1"/>
    </source>
</evidence>
<proteinExistence type="predicted"/>
<protein>
    <submittedName>
        <fullName evidence="1">Uncharacterized protein</fullName>
    </submittedName>
</protein>
<keyword evidence="2" id="KW-1185">Reference proteome</keyword>
<reference evidence="1 2" key="1">
    <citation type="journal article" date="2024" name="BMC Biol.">
        <title>Comparative genomics of Ascetosporea gives new insight into the evolutionary basis for animal parasitism in Rhizaria.</title>
        <authorList>
            <person name="Hiltunen Thoren M."/>
            <person name="Onut-Brannstrom I."/>
            <person name="Alfjorden A."/>
            <person name="Peckova H."/>
            <person name="Swords F."/>
            <person name="Hooper C."/>
            <person name="Holzer A.S."/>
            <person name="Bass D."/>
            <person name="Burki F."/>
        </authorList>
    </citation>
    <scope>NUCLEOTIDE SEQUENCE [LARGE SCALE GENOMIC DNA]</scope>
    <source>
        <strain evidence="1">20-A016</strain>
    </source>
</reference>
<sequence>MIFLSFIVVAMAENILMDSCNIKDSIYYLATQVNVDGNNGDSVQFSINIVKSGNLKVFIFDGKLNFGPVQALCRQPNFWENKVEVVESFY</sequence>
<evidence type="ECO:0000313" key="2">
    <source>
        <dbReference type="Proteomes" id="UP001439008"/>
    </source>
</evidence>
<organism evidence="1 2">
    <name type="scientific">Bonamia ostreae</name>
    <dbReference type="NCBI Taxonomy" id="126728"/>
    <lineage>
        <taxon>Eukaryota</taxon>
        <taxon>Sar</taxon>
        <taxon>Rhizaria</taxon>
        <taxon>Endomyxa</taxon>
        <taxon>Ascetosporea</taxon>
        <taxon>Haplosporida</taxon>
        <taxon>Bonamia</taxon>
    </lineage>
</organism>
<comment type="caution">
    <text evidence="1">The sequence shown here is derived from an EMBL/GenBank/DDBJ whole genome shotgun (WGS) entry which is preliminary data.</text>
</comment>
<accession>A0ABV2AJN3</accession>
<name>A0ABV2AJN3_9EUKA</name>